<dbReference type="PaxDb" id="4097-A0A1S4BS93"/>
<name>A0A1S4BS93_TOBAC</name>
<dbReference type="RefSeq" id="XP_016491757.1">
    <property type="nucleotide sequence ID" value="XM_016636271.1"/>
</dbReference>
<gene>
    <name evidence="2" type="primary">LOC107811360</name>
</gene>
<feature type="region of interest" description="Disordered" evidence="1">
    <location>
        <begin position="1"/>
        <end position="39"/>
    </location>
</feature>
<accession>A0A1S4BS93</accession>
<proteinExistence type="predicted"/>
<sequence>MQPGQATQKSDFQTIQRSNGRDWASANRQNTPKKITPVNKPTVALTIEKTLRVQAGEEKSGQLIGVTGVFDCQDDTATALKSDADRHVNSHQIDNVQQVDGASGIQIGNERGISHDQPAAAHADLIEKSLGPITQVLDQSKTRDWAVINRTQSSPSKSNVSIHKTQTSAAKTVTVSNSFEALMNEQHLEDVEQTSSTGLGKQQKNSTDRGARPDSITTENHIAPKLQFYGPELDKMVKEWQTAVIRHNNPLNTQEHVILERKEEKAGQVLVNSGRTSVKAKEQAGQSQVLPGFMHNPTKELSLQDDNGMERVGLNTSQHDIPSNDLFDRSGNMLQVSDNQQTLSMMSSATKKGGADHNGEAHEDTMSEDEEQNTQEICSLTRRGDNAQEGAVTVFEQVASTPPRMQIKTKLSPNAAVFVPTGQQLSGTISNLKLIHKTGQVASTSGAAA</sequence>
<dbReference type="KEGG" id="nta:107811360"/>
<protein>
    <submittedName>
        <fullName evidence="2">Uncharacterized protein</fullName>
    </submittedName>
</protein>
<dbReference type="AlphaFoldDB" id="A0A1S4BS93"/>
<feature type="region of interest" description="Disordered" evidence="1">
    <location>
        <begin position="348"/>
        <end position="371"/>
    </location>
</feature>
<evidence type="ECO:0000313" key="2">
    <source>
        <dbReference type="RefSeq" id="XP_016491757.1"/>
    </source>
</evidence>
<feature type="region of interest" description="Disordered" evidence="1">
    <location>
        <begin position="189"/>
        <end position="216"/>
    </location>
</feature>
<evidence type="ECO:0000256" key="1">
    <source>
        <dbReference type="SAM" id="MobiDB-lite"/>
    </source>
</evidence>
<organism evidence="2">
    <name type="scientific">Nicotiana tabacum</name>
    <name type="common">Common tobacco</name>
    <dbReference type="NCBI Taxonomy" id="4097"/>
    <lineage>
        <taxon>Eukaryota</taxon>
        <taxon>Viridiplantae</taxon>
        <taxon>Streptophyta</taxon>
        <taxon>Embryophyta</taxon>
        <taxon>Tracheophyta</taxon>
        <taxon>Spermatophyta</taxon>
        <taxon>Magnoliopsida</taxon>
        <taxon>eudicotyledons</taxon>
        <taxon>Gunneridae</taxon>
        <taxon>Pentapetalae</taxon>
        <taxon>asterids</taxon>
        <taxon>lamiids</taxon>
        <taxon>Solanales</taxon>
        <taxon>Solanaceae</taxon>
        <taxon>Nicotianoideae</taxon>
        <taxon>Nicotianeae</taxon>
        <taxon>Nicotiana</taxon>
    </lineage>
</organism>
<feature type="compositionally biased region" description="Polar residues" evidence="1">
    <location>
        <begin position="193"/>
        <end position="205"/>
    </location>
</feature>
<feature type="region of interest" description="Disordered" evidence="1">
    <location>
        <begin position="274"/>
        <end position="296"/>
    </location>
</feature>
<feature type="compositionally biased region" description="Polar residues" evidence="1">
    <location>
        <begin position="1"/>
        <end position="18"/>
    </location>
</feature>
<feature type="compositionally biased region" description="Basic and acidic residues" evidence="1">
    <location>
        <begin position="353"/>
        <end position="365"/>
    </location>
</feature>
<reference evidence="2" key="1">
    <citation type="submission" date="2025-08" db="UniProtKB">
        <authorList>
            <consortium name="RefSeq"/>
        </authorList>
    </citation>
    <scope>IDENTIFICATION</scope>
</reference>